<comment type="catalytic activity">
    <reaction evidence="8">
        <text>Couples ATP hydrolysis with the unwinding of duplex DNA by translocating in the 3'-5' direction.</text>
        <dbReference type="EC" id="5.6.2.4"/>
    </reaction>
</comment>
<evidence type="ECO:0000256" key="2">
    <source>
        <dbReference type="ARBA" id="ARBA00022741"/>
    </source>
</evidence>
<evidence type="ECO:0000256" key="1">
    <source>
        <dbReference type="ARBA" id="ARBA00009922"/>
    </source>
</evidence>
<evidence type="ECO:0000259" key="14">
    <source>
        <dbReference type="PROSITE" id="PS51217"/>
    </source>
</evidence>
<evidence type="ECO:0000256" key="8">
    <source>
        <dbReference type="ARBA" id="ARBA00034617"/>
    </source>
</evidence>
<evidence type="ECO:0000256" key="11">
    <source>
        <dbReference type="ARBA" id="ARBA00048988"/>
    </source>
</evidence>
<dbReference type="InterPro" id="IPR014017">
    <property type="entry name" value="DNA_helicase_UvrD-like_C"/>
</dbReference>
<dbReference type="AlphaFoldDB" id="A0A6M5YJT9"/>
<dbReference type="GO" id="GO:0005829">
    <property type="term" value="C:cytosol"/>
    <property type="evidence" value="ECO:0007669"/>
    <property type="project" value="TreeGrafter"/>
</dbReference>
<dbReference type="InterPro" id="IPR000212">
    <property type="entry name" value="DNA_helicase_UvrD/REP"/>
</dbReference>
<dbReference type="GO" id="GO:0005524">
    <property type="term" value="F:ATP binding"/>
    <property type="evidence" value="ECO:0007669"/>
    <property type="project" value="UniProtKB-UniRule"/>
</dbReference>
<dbReference type="FunFam" id="1.10.10.160:FF:000001">
    <property type="entry name" value="ATP-dependent DNA helicase"/>
    <property type="match status" value="1"/>
</dbReference>
<evidence type="ECO:0000256" key="10">
    <source>
        <dbReference type="ARBA" id="ARBA00034923"/>
    </source>
</evidence>
<evidence type="ECO:0000256" key="5">
    <source>
        <dbReference type="ARBA" id="ARBA00022840"/>
    </source>
</evidence>
<dbReference type="GO" id="GO:0009314">
    <property type="term" value="P:response to radiation"/>
    <property type="evidence" value="ECO:0007669"/>
    <property type="project" value="UniProtKB-ARBA"/>
</dbReference>
<sequence>MSESFDARGLLADLTPDQQAAVTHGEGPLLILAGAGSGKTRVITRRVAYLLRSGVRPSNILAITFTNKAAGEMKNRVEKLAPGNRVWVSTFHSLGARLLRQYGERLGFDRNFTIYDMDDRNKIVKDALEASGIDNVKFSPERIGGAISKAKNQLLTPPEYARTATDFFQKTVGTVYPLYEKRLRAANAMDFDDLLYLPAMALKKNEELRAELDARFKYVLIDEYQDTNSAQYEIAKRLSLNYDNLCVVGDPDQSIYKWRGSDIKNILDFERDFPNARVITLAQNYRSTKAILHAASVLIDHNKQRKKKDLVTDNPQGDPVNILTFDNGLDEAEGVVVRIKEAVKAGAYKYRDHAIFMRINALTRSLESAFVKHGVPFQIVKGLAFFERKENRDVLAYLRLLANPQDTISFLRAVNEPARGIGKVSLDRLQAFAADQEIGLLAAAGQVARITEIKGKAATGLRDFHRMMTDLRARLDLPPHELVSLVLEKSGYEAMLRDSTDDEDAERLANVGELVTAAKQFHEANPESTITDFLEQITLASDVDGWDEQADHVSVMTLHASKGLEFPVVYVLAVEEGLLPHERSMGREDEIEEERRLCFVGMTRAMKELYLCHARLREFRGQLNYAIPSSFLQELPRDVRYSDTSMARNQARSAADEWRAKVGPAAKDWADTGARPVIPPKKPTDYKPTIPDAPETGLAVGVLVQHEEFGLGTVTDVSGYGALRRVKIRFPGHGEKTFVADKVKLKIVGRKKAGG</sequence>
<keyword evidence="6" id="KW-0238">DNA-binding</keyword>
<protein>
    <recommendedName>
        <fullName evidence="9">DNA 3'-5' helicase</fullName>
        <ecNumber evidence="9">5.6.2.4</ecNumber>
    </recommendedName>
    <alternativeName>
        <fullName evidence="10">DNA 3'-5' helicase II</fullName>
    </alternativeName>
</protein>
<keyword evidence="3 12" id="KW-0378">Hydrolase</keyword>
<keyword evidence="4 12" id="KW-0347">Helicase</keyword>
<keyword evidence="2 12" id="KW-0547">Nucleotide-binding</keyword>
<dbReference type="FunFam" id="1.10.486.10:FF:000003">
    <property type="entry name" value="ATP-dependent DNA helicase"/>
    <property type="match status" value="1"/>
</dbReference>
<name>A0A6M5YJT9_9BACT</name>
<evidence type="ECO:0000256" key="7">
    <source>
        <dbReference type="ARBA" id="ARBA00023235"/>
    </source>
</evidence>
<evidence type="ECO:0000256" key="12">
    <source>
        <dbReference type="PROSITE-ProRule" id="PRU00560"/>
    </source>
</evidence>
<evidence type="ECO:0000256" key="9">
    <source>
        <dbReference type="ARBA" id="ARBA00034808"/>
    </source>
</evidence>
<keyword evidence="16" id="KW-1185">Reference proteome</keyword>
<dbReference type="GO" id="GO:0043138">
    <property type="term" value="F:3'-5' DNA helicase activity"/>
    <property type="evidence" value="ECO:0007669"/>
    <property type="project" value="UniProtKB-EC"/>
</dbReference>
<dbReference type="SUPFAM" id="SSF52540">
    <property type="entry name" value="P-loop containing nucleoside triphosphate hydrolases"/>
    <property type="match status" value="1"/>
</dbReference>
<dbReference type="Pfam" id="PF00580">
    <property type="entry name" value="UvrD-helicase"/>
    <property type="match status" value="1"/>
</dbReference>
<dbReference type="Proteomes" id="UP000503447">
    <property type="component" value="Chromosome"/>
</dbReference>
<dbReference type="PROSITE" id="PS51198">
    <property type="entry name" value="UVRD_HELICASE_ATP_BIND"/>
    <property type="match status" value="1"/>
</dbReference>
<keyword evidence="5 12" id="KW-0067">ATP-binding</keyword>
<dbReference type="CDD" id="cd17932">
    <property type="entry name" value="DEXQc_UvrD"/>
    <property type="match status" value="1"/>
</dbReference>
<keyword evidence="7" id="KW-0413">Isomerase</keyword>
<evidence type="ECO:0000313" key="15">
    <source>
        <dbReference type="EMBL" id="QJW93620.1"/>
    </source>
</evidence>
<dbReference type="EMBL" id="CP053452">
    <property type="protein sequence ID" value="QJW93620.1"/>
    <property type="molecule type" value="Genomic_DNA"/>
</dbReference>
<feature type="domain" description="UvrD-like helicase C-terminal" evidence="14">
    <location>
        <begin position="289"/>
        <end position="563"/>
    </location>
</feature>
<dbReference type="Pfam" id="PF13361">
    <property type="entry name" value="UvrD_C"/>
    <property type="match status" value="1"/>
</dbReference>
<dbReference type="PROSITE" id="PS51217">
    <property type="entry name" value="UVRD_HELICASE_CTER"/>
    <property type="match status" value="1"/>
</dbReference>
<dbReference type="GO" id="GO:0016787">
    <property type="term" value="F:hydrolase activity"/>
    <property type="evidence" value="ECO:0007669"/>
    <property type="project" value="UniProtKB-UniRule"/>
</dbReference>
<dbReference type="EC" id="5.6.2.4" evidence="9"/>
<dbReference type="Pfam" id="PF21196">
    <property type="entry name" value="PcrA_UvrD_tudor"/>
    <property type="match status" value="1"/>
</dbReference>
<evidence type="ECO:0000256" key="4">
    <source>
        <dbReference type="ARBA" id="ARBA00022806"/>
    </source>
</evidence>
<comment type="similarity">
    <text evidence="1">Belongs to the helicase family. UvrD subfamily.</text>
</comment>
<dbReference type="RefSeq" id="WP_171469781.1">
    <property type="nucleotide sequence ID" value="NZ_CP053452.2"/>
</dbReference>
<dbReference type="Gene3D" id="1.10.486.10">
    <property type="entry name" value="PCRA, domain 4"/>
    <property type="match status" value="1"/>
</dbReference>
<evidence type="ECO:0000256" key="6">
    <source>
        <dbReference type="ARBA" id="ARBA00023125"/>
    </source>
</evidence>
<dbReference type="KEGG" id="ftj:FTUN_1128"/>
<dbReference type="GO" id="GO:0000725">
    <property type="term" value="P:recombinational repair"/>
    <property type="evidence" value="ECO:0007669"/>
    <property type="project" value="TreeGrafter"/>
</dbReference>
<dbReference type="GO" id="GO:0033202">
    <property type="term" value="C:DNA helicase complex"/>
    <property type="evidence" value="ECO:0007669"/>
    <property type="project" value="TreeGrafter"/>
</dbReference>
<dbReference type="InterPro" id="IPR027417">
    <property type="entry name" value="P-loop_NTPase"/>
</dbReference>
<dbReference type="GO" id="GO:0003677">
    <property type="term" value="F:DNA binding"/>
    <property type="evidence" value="ECO:0007669"/>
    <property type="project" value="UniProtKB-KW"/>
</dbReference>
<dbReference type="InterPro" id="IPR014016">
    <property type="entry name" value="UvrD-like_ATP-bd"/>
</dbReference>
<organism evidence="15 16">
    <name type="scientific">Frigoriglobus tundricola</name>
    <dbReference type="NCBI Taxonomy" id="2774151"/>
    <lineage>
        <taxon>Bacteria</taxon>
        <taxon>Pseudomonadati</taxon>
        <taxon>Planctomycetota</taxon>
        <taxon>Planctomycetia</taxon>
        <taxon>Gemmatales</taxon>
        <taxon>Gemmataceae</taxon>
        <taxon>Frigoriglobus</taxon>
    </lineage>
</organism>
<dbReference type="PANTHER" id="PTHR11070">
    <property type="entry name" value="UVRD / RECB / PCRA DNA HELICASE FAMILY MEMBER"/>
    <property type="match status" value="1"/>
</dbReference>
<evidence type="ECO:0000256" key="3">
    <source>
        <dbReference type="ARBA" id="ARBA00022801"/>
    </source>
</evidence>
<evidence type="ECO:0000313" key="16">
    <source>
        <dbReference type="Proteomes" id="UP000503447"/>
    </source>
</evidence>
<comment type="catalytic activity">
    <reaction evidence="11">
        <text>ATP + H2O = ADP + phosphate + H(+)</text>
        <dbReference type="Rhea" id="RHEA:13065"/>
        <dbReference type="ChEBI" id="CHEBI:15377"/>
        <dbReference type="ChEBI" id="CHEBI:15378"/>
        <dbReference type="ChEBI" id="CHEBI:30616"/>
        <dbReference type="ChEBI" id="CHEBI:43474"/>
        <dbReference type="ChEBI" id="CHEBI:456216"/>
        <dbReference type="EC" id="5.6.2.4"/>
    </reaction>
</comment>
<gene>
    <name evidence="15" type="ORF">FTUN_1128</name>
</gene>
<dbReference type="Gene3D" id="1.10.10.160">
    <property type="match status" value="1"/>
</dbReference>
<proteinExistence type="inferred from homology"/>
<dbReference type="InterPro" id="IPR013986">
    <property type="entry name" value="DExx_box_DNA_helicase_dom_sf"/>
</dbReference>
<accession>A0A6M5YJT9</accession>
<dbReference type="PANTHER" id="PTHR11070:SF2">
    <property type="entry name" value="ATP-DEPENDENT DNA HELICASE SRS2"/>
    <property type="match status" value="1"/>
</dbReference>
<evidence type="ECO:0000259" key="13">
    <source>
        <dbReference type="PROSITE" id="PS51198"/>
    </source>
</evidence>
<feature type="binding site" evidence="12">
    <location>
        <begin position="33"/>
        <end position="40"/>
    </location>
    <ligand>
        <name>ATP</name>
        <dbReference type="ChEBI" id="CHEBI:30616"/>
    </ligand>
</feature>
<reference evidence="16" key="1">
    <citation type="submission" date="2020-05" db="EMBL/GenBank/DDBJ databases">
        <title>Frigoriglobus tundricola gen. nov., sp. nov., a psychrotolerant cellulolytic planctomycete of the family Gemmataceae with two divergent copies of 16S rRNA gene.</title>
        <authorList>
            <person name="Kulichevskaya I.S."/>
            <person name="Ivanova A.A."/>
            <person name="Naumoff D.G."/>
            <person name="Beletsky A.V."/>
            <person name="Rijpstra W.I.C."/>
            <person name="Sinninghe Damste J.S."/>
            <person name="Mardanov A.V."/>
            <person name="Ravin N.V."/>
            <person name="Dedysh S.N."/>
        </authorList>
    </citation>
    <scope>NUCLEOTIDE SEQUENCE [LARGE SCALE GENOMIC DNA]</scope>
    <source>
        <strain evidence="16">PL17</strain>
    </source>
</reference>
<feature type="domain" description="UvrD-like helicase ATP-binding" evidence="13">
    <location>
        <begin position="12"/>
        <end position="288"/>
    </location>
</feature>
<dbReference type="Gene3D" id="3.40.50.300">
    <property type="entry name" value="P-loop containing nucleotide triphosphate hydrolases"/>
    <property type="match status" value="2"/>
</dbReference>